<dbReference type="Gene3D" id="1.10.472.10">
    <property type="entry name" value="Cyclin-like"/>
    <property type="match status" value="1"/>
</dbReference>
<dbReference type="FunCoup" id="Q755D8">
    <property type="interactions" value="61"/>
</dbReference>
<dbReference type="OrthoDB" id="5304883at2759"/>
<evidence type="ECO:0000256" key="1">
    <source>
        <dbReference type="SAM" id="MobiDB-lite"/>
    </source>
</evidence>
<dbReference type="HOGENOM" id="CLU_043984_0_0_1"/>
<feature type="compositionally biased region" description="Low complexity" evidence="1">
    <location>
        <begin position="169"/>
        <end position="182"/>
    </location>
</feature>
<dbReference type="GO" id="GO:0000307">
    <property type="term" value="C:cyclin-dependent protein kinase holoenzyme complex"/>
    <property type="evidence" value="ECO:0000318"/>
    <property type="project" value="GO_Central"/>
</dbReference>
<organism evidence="2 3">
    <name type="scientific">Eremothecium gossypii (strain ATCC 10895 / CBS 109.51 / FGSC 9923 / NRRL Y-1056)</name>
    <name type="common">Yeast</name>
    <name type="synonym">Ashbya gossypii</name>
    <dbReference type="NCBI Taxonomy" id="284811"/>
    <lineage>
        <taxon>Eukaryota</taxon>
        <taxon>Fungi</taxon>
        <taxon>Dikarya</taxon>
        <taxon>Ascomycota</taxon>
        <taxon>Saccharomycotina</taxon>
        <taxon>Saccharomycetes</taxon>
        <taxon>Saccharomycetales</taxon>
        <taxon>Saccharomycetaceae</taxon>
        <taxon>Eremothecium</taxon>
    </lineage>
</organism>
<dbReference type="PANTHER" id="PTHR15615">
    <property type="match status" value="1"/>
</dbReference>
<feature type="region of interest" description="Disordered" evidence="1">
    <location>
        <begin position="163"/>
        <end position="186"/>
    </location>
</feature>
<dbReference type="GO" id="GO:0016538">
    <property type="term" value="F:cyclin-dependent protein serine/threonine kinase regulator activity"/>
    <property type="evidence" value="ECO:0000318"/>
    <property type="project" value="GO_Central"/>
</dbReference>
<reference evidence="2 3" key="1">
    <citation type="journal article" date="2004" name="Science">
        <title>The Ashbya gossypii genome as a tool for mapping the ancient Saccharomyces cerevisiae genome.</title>
        <authorList>
            <person name="Dietrich F.S."/>
            <person name="Voegeli S."/>
            <person name="Brachat S."/>
            <person name="Lerch A."/>
            <person name="Gates K."/>
            <person name="Steiner S."/>
            <person name="Mohr C."/>
            <person name="Pohlmann R."/>
            <person name="Luedi P."/>
            <person name="Choi S."/>
            <person name="Wing R.A."/>
            <person name="Flavier A."/>
            <person name="Gaffney T.D."/>
            <person name="Philippsen P."/>
        </authorList>
    </citation>
    <scope>NUCLEOTIDE SEQUENCE [LARGE SCALE GENOMIC DNA]</scope>
    <source>
        <strain evidence="3">ATCC 10895 / CBS 109.51 / FGSC 9923 / NRRL Y-1056</strain>
    </source>
</reference>
<keyword evidence="3" id="KW-1185">Reference proteome</keyword>
<dbReference type="RefSeq" id="NP_985435.1">
    <property type="nucleotide sequence ID" value="NM_210789.1"/>
</dbReference>
<proteinExistence type="predicted"/>
<evidence type="ECO:0000313" key="2">
    <source>
        <dbReference type="EMBL" id="AAS53259.1"/>
    </source>
</evidence>
<accession>Q755D8</accession>
<dbReference type="KEGG" id="ago:AGOS_AFL115W"/>
<dbReference type="eggNOG" id="KOG1674">
    <property type="taxonomic scope" value="Eukaryota"/>
</dbReference>
<dbReference type="Pfam" id="PF08613">
    <property type="entry name" value="Cyclin"/>
    <property type="match status" value="1"/>
</dbReference>
<dbReference type="InterPro" id="IPR013922">
    <property type="entry name" value="Cyclin_PHO80-like"/>
</dbReference>
<gene>
    <name evidence="2" type="ORF">AGOS_AFL115W</name>
</gene>
<dbReference type="GO" id="GO:0005634">
    <property type="term" value="C:nucleus"/>
    <property type="evidence" value="ECO:0000318"/>
    <property type="project" value="GO_Central"/>
</dbReference>
<dbReference type="Proteomes" id="UP000000591">
    <property type="component" value="Chromosome VI"/>
</dbReference>
<name>Q755D8_EREGS</name>
<dbReference type="OMA" id="RINAKCM"/>
<protein>
    <submittedName>
        <fullName evidence="2">AFL115Wp</fullName>
    </submittedName>
</protein>
<dbReference type="STRING" id="284811.Q755D8"/>
<sequence>MTTSPPLSHSCGSDLVDDTDMEQDLAEMLELPLKTRCLSNNFAELLDYKKSRVSEGEGAERRNVEELLQDASRLNDLVGQGMAAGAVARGWGSRDSCASQTNYSAAATAASTTCGSITHFRLSESDSDEDLPFDEHLKRVISRRLAMRQWHREDGRLDMLSESEFDTVSNSPTASSASPRAAKGTYRGKNSALLTPQENKDNGCAPGAQHMTAEEALQQFKDDICIVVHLSQGSMAATTDRNPFEMKAPASVTYTQYLDRINAKCMFAPIVYQTAGCLLLRLTLKWPPSETGPVQIRWPIAESYVHRLIVALIRVSTKIVEDTVHSHEYFSKVCGISKKLLMRLELALILVLRGEGLMVTAAALNAASNARARLREQSALPAAAAQ</sequence>
<dbReference type="PANTHER" id="PTHR15615:SF123">
    <property type="entry name" value="PHO85 CYCLIN-10-RELATED"/>
    <property type="match status" value="1"/>
</dbReference>
<dbReference type="InParanoid" id="Q755D8"/>
<evidence type="ECO:0000313" key="3">
    <source>
        <dbReference type="Proteomes" id="UP000000591"/>
    </source>
</evidence>
<dbReference type="EMBL" id="AE016819">
    <property type="protein sequence ID" value="AAS53259.1"/>
    <property type="molecule type" value="Genomic_DNA"/>
</dbReference>
<reference evidence="3" key="2">
    <citation type="journal article" date="2013" name="G3 (Bethesda)">
        <title>Genomes of Ashbya fungi isolated from insects reveal four mating-type loci, numerous translocations, lack of transposons, and distinct gene duplications.</title>
        <authorList>
            <person name="Dietrich F.S."/>
            <person name="Voegeli S."/>
            <person name="Kuo S."/>
            <person name="Philippsen P."/>
        </authorList>
    </citation>
    <scope>GENOME REANNOTATION</scope>
    <source>
        <strain evidence="3">ATCC 10895 / CBS 109.51 / FGSC 9923 / NRRL Y-1056</strain>
    </source>
</reference>
<dbReference type="AlphaFoldDB" id="Q755D8"/>
<dbReference type="GO" id="GO:0019901">
    <property type="term" value="F:protein kinase binding"/>
    <property type="evidence" value="ECO:0007669"/>
    <property type="project" value="InterPro"/>
</dbReference>
<dbReference type="GeneID" id="4621662"/>